<proteinExistence type="predicted"/>
<organism evidence="2 3">
    <name type="scientific">Acanthosepion pharaonis</name>
    <name type="common">Pharaoh cuttlefish</name>
    <name type="synonym">Sepia pharaonis</name>
    <dbReference type="NCBI Taxonomy" id="158019"/>
    <lineage>
        <taxon>Eukaryota</taxon>
        <taxon>Metazoa</taxon>
        <taxon>Spiralia</taxon>
        <taxon>Lophotrochozoa</taxon>
        <taxon>Mollusca</taxon>
        <taxon>Cephalopoda</taxon>
        <taxon>Coleoidea</taxon>
        <taxon>Decapodiformes</taxon>
        <taxon>Sepiida</taxon>
        <taxon>Sepiina</taxon>
        <taxon>Sepiidae</taxon>
        <taxon>Acanthosepion</taxon>
    </lineage>
</organism>
<feature type="transmembrane region" description="Helical" evidence="1">
    <location>
        <begin position="176"/>
        <end position="194"/>
    </location>
</feature>
<gene>
    <name evidence="2" type="ORF">SPHA_60651</name>
</gene>
<feature type="transmembrane region" description="Helical" evidence="1">
    <location>
        <begin position="214"/>
        <end position="234"/>
    </location>
</feature>
<dbReference type="Proteomes" id="UP000597762">
    <property type="component" value="Unassembled WGS sequence"/>
</dbReference>
<evidence type="ECO:0000256" key="1">
    <source>
        <dbReference type="SAM" id="Phobius"/>
    </source>
</evidence>
<dbReference type="EMBL" id="CAHIKZ030004227">
    <property type="protein sequence ID" value="CAE1308834.1"/>
    <property type="molecule type" value="Genomic_DNA"/>
</dbReference>
<feature type="transmembrane region" description="Helical" evidence="1">
    <location>
        <begin position="144"/>
        <end position="164"/>
    </location>
</feature>
<name>A0A812DSN2_ACAPH</name>
<dbReference type="AlphaFoldDB" id="A0A812DSN2"/>
<feature type="transmembrane region" description="Helical" evidence="1">
    <location>
        <begin position="58"/>
        <end position="82"/>
    </location>
</feature>
<keyword evidence="3" id="KW-1185">Reference proteome</keyword>
<evidence type="ECO:0000313" key="3">
    <source>
        <dbReference type="Proteomes" id="UP000597762"/>
    </source>
</evidence>
<evidence type="ECO:0000313" key="2">
    <source>
        <dbReference type="EMBL" id="CAE1308834.1"/>
    </source>
</evidence>
<comment type="caution">
    <text evidence="2">The sequence shown here is derived from an EMBL/GenBank/DDBJ whole genome shotgun (WGS) entry which is preliminary data.</text>
</comment>
<feature type="transmembrane region" description="Helical" evidence="1">
    <location>
        <begin position="20"/>
        <end position="37"/>
    </location>
</feature>
<keyword evidence="1" id="KW-0812">Transmembrane</keyword>
<accession>A0A812DSN2</accession>
<keyword evidence="1" id="KW-0472">Membrane</keyword>
<feature type="transmembrane region" description="Helical" evidence="1">
    <location>
        <begin position="116"/>
        <end position="138"/>
    </location>
</feature>
<keyword evidence="1" id="KW-1133">Transmembrane helix</keyword>
<sequence>MAILEISSIYQSSIYLPKSVTIYSMIWTNIIFLSSLSTDLLNKYLKPSMSGGPKINSILFICSSLFSFFQIFLILSSSSYLFLSFDNIFLLVLFQSSSSLISFLFLLILTHLARLLILLLLLFSSPSDFFFFIMVSFISPFTFFLILFLFFFFFFFSSLQHFLVKLLFDYWKNLSFLFSLFLLSLICKCELFSLNPNICFAISPDFSFFFNNRFSFFALLPFSFLSVELPKFIFNLQTLAFLRIPSFLTMREIILN</sequence>
<reference evidence="2" key="1">
    <citation type="submission" date="2021-01" db="EMBL/GenBank/DDBJ databases">
        <authorList>
            <person name="Li R."/>
            <person name="Bekaert M."/>
        </authorList>
    </citation>
    <scope>NUCLEOTIDE SEQUENCE</scope>
    <source>
        <strain evidence="2">Farmed</strain>
    </source>
</reference>
<feature type="transmembrane region" description="Helical" evidence="1">
    <location>
        <begin position="88"/>
        <end position="109"/>
    </location>
</feature>
<protein>
    <submittedName>
        <fullName evidence="2">Uncharacterized protein</fullName>
    </submittedName>
</protein>